<keyword evidence="2" id="KW-1185">Reference proteome</keyword>
<gene>
    <name evidence="1" type="ORF">AVEN_198143_1</name>
</gene>
<dbReference type="EMBL" id="BGPR01003453">
    <property type="protein sequence ID" value="GBM88312.1"/>
    <property type="molecule type" value="Genomic_DNA"/>
</dbReference>
<name>A0A4Y2JG97_ARAVE</name>
<dbReference type="PANTHER" id="PTHR46409">
    <property type="entry name" value="HTH PSQ-TYPE DOMAIN-CONTAINING PROTEIN"/>
    <property type="match status" value="1"/>
</dbReference>
<dbReference type="AlphaFoldDB" id="A0A4Y2JG97"/>
<evidence type="ECO:0000313" key="2">
    <source>
        <dbReference type="Proteomes" id="UP000499080"/>
    </source>
</evidence>
<evidence type="ECO:0000313" key="1">
    <source>
        <dbReference type="EMBL" id="GBM88312.1"/>
    </source>
</evidence>
<sequence>MQDAQEGPLKTLSRLSSDDSFIRFNYSIKLQSEMAEQGNVIDRTGLNRPLQWCICLLQTNELPLRHLLNSLDGATTCLKEFCRPICKKIKSCEELPLTPFSSISVENIPENIDRMVLSNDQQYIYDICLAISRGEYYSDMVLRKPVPVAHSRWITFAGRILSLYVVTEKPSNNLIILARYMQPVWFHVKTKPSITEGARHIWRLLIF</sequence>
<organism evidence="1 2">
    <name type="scientific">Araneus ventricosus</name>
    <name type="common">Orbweaver spider</name>
    <name type="synonym">Epeira ventricosa</name>
    <dbReference type="NCBI Taxonomy" id="182803"/>
    <lineage>
        <taxon>Eukaryota</taxon>
        <taxon>Metazoa</taxon>
        <taxon>Ecdysozoa</taxon>
        <taxon>Arthropoda</taxon>
        <taxon>Chelicerata</taxon>
        <taxon>Arachnida</taxon>
        <taxon>Araneae</taxon>
        <taxon>Araneomorphae</taxon>
        <taxon>Entelegynae</taxon>
        <taxon>Araneoidea</taxon>
        <taxon>Araneidae</taxon>
        <taxon>Araneus</taxon>
    </lineage>
</organism>
<protein>
    <submittedName>
        <fullName evidence="1">Uncharacterized protein</fullName>
    </submittedName>
</protein>
<dbReference type="Proteomes" id="UP000499080">
    <property type="component" value="Unassembled WGS sequence"/>
</dbReference>
<dbReference type="PANTHER" id="PTHR46409:SF1">
    <property type="entry name" value="HTH PSQ-TYPE DOMAIN-CONTAINING PROTEIN"/>
    <property type="match status" value="1"/>
</dbReference>
<accession>A0A4Y2JG97</accession>
<comment type="caution">
    <text evidence="1">The sequence shown here is derived from an EMBL/GenBank/DDBJ whole genome shotgun (WGS) entry which is preliminary data.</text>
</comment>
<dbReference type="OrthoDB" id="6617942at2759"/>
<proteinExistence type="predicted"/>
<reference evidence="1 2" key="1">
    <citation type="journal article" date="2019" name="Sci. Rep.">
        <title>Orb-weaving spider Araneus ventricosus genome elucidates the spidroin gene catalogue.</title>
        <authorList>
            <person name="Kono N."/>
            <person name="Nakamura H."/>
            <person name="Ohtoshi R."/>
            <person name="Moran D.A.P."/>
            <person name="Shinohara A."/>
            <person name="Yoshida Y."/>
            <person name="Fujiwara M."/>
            <person name="Mori M."/>
            <person name="Tomita M."/>
            <person name="Arakawa K."/>
        </authorList>
    </citation>
    <scope>NUCLEOTIDE SEQUENCE [LARGE SCALE GENOMIC DNA]</scope>
</reference>